<feature type="transmembrane region" description="Helical" evidence="2">
    <location>
        <begin position="40"/>
        <end position="62"/>
    </location>
</feature>
<name>A0A9D2RFC3_9FIRM</name>
<feature type="transmembrane region" description="Helical" evidence="2">
    <location>
        <begin position="68"/>
        <end position="89"/>
    </location>
</feature>
<organism evidence="3 4">
    <name type="scientific">Candidatus Mediterraneibacter quadrami</name>
    <dbReference type="NCBI Taxonomy" id="2838684"/>
    <lineage>
        <taxon>Bacteria</taxon>
        <taxon>Bacillati</taxon>
        <taxon>Bacillota</taxon>
        <taxon>Clostridia</taxon>
        <taxon>Lachnospirales</taxon>
        <taxon>Lachnospiraceae</taxon>
        <taxon>Mediterraneibacter</taxon>
    </lineage>
</organism>
<evidence type="ECO:0000256" key="1">
    <source>
        <dbReference type="SAM" id="Coils"/>
    </source>
</evidence>
<sequence>MHAYHLSQWLIFFFIYSFIGWIWESCYVSVRKRRWVNRGFLHGPMLPIYGSGAVVILVSTIGVREHPWLIFIFGLVAATALEYVTGAVMERMFHVRYWDYSNQKLNVHGYICVSSSLCWGVFSVLLVRFVHVPIERVVLGIPLLASDIAALVLTVAASVDLTQSFNEAMDFKRVLAQLEESKEQIRRLQERVLAASEEKLEEYRQRSDELVGEYRQRADELVAEYKKRSERLAEEHRKRMEELAQKRRSYRNAYLERVGMQREKRRLQLEELAERAGLFMKDELPDLRQAIRDELGKMGARTDCSYRHAASQLRRNPTASSKKFAEAFKELKDTIENRQ</sequence>
<reference evidence="3" key="1">
    <citation type="journal article" date="2021" name="PeerJ">
        <title>Extensive microbial diversity within the chicken gut microbiome revealed by metagenomics and culture.</title>
        <authorList>
            <person name="Gilroy R."/>
            <person name="Ravi A."/>
            <person name="Getino M."/>
            <person name="Pursley I."/>
            <person name="Horton D.L."/>
            <person name="Alikhan N.F."/>
            <person name="Baker D."/>
            <person name="Gharbi K."/>
            <person name="Hall N."/>
            <person name="Watson M."/>
            <person name="Adriaenssens E.M."/>
            <person name="Foster-Nyarko E."/>
            <person name="Jarju S."/>
            <person name="Secka A."/>
            <person name="Antonio M."/>
            <person name="Oren A."/>
            <person name="Chaudhuri R.R."/>
            <person name="La Ragione R."/>
            <person name="Hildebrand F."/>
            <person name="Pallen M.J."/>
        </authorList>
    </citation>
    <scope>NUCLEOTIDE SEQUENCE</scope>
    <source>
        <strain evidence="3">ChiBcec15-3976</strain>
    </source>
</reference>
<keyword evidence="2" id="KW-0812">Transmembrane</keyword>
<gene>
    <name evidence="3" type="ORF">H9910_05115</name>
</gene>
<feature type="transmembrane region" description="Helical" evidence="2">
    <location>
        <begin position="110"/>
        <end position="131"/>
    </location>
</feature>
<evidence type="ECO:0008006" key="5">
    <source>
        <dbReference type="Google" id="ProtNLM"/>
    </source>
</evidence>
<proteinExistence type="predicted"/>
<keyword evidence="2" id="KW-1133">Transmembrane helix</keyword>
<keyword evidence="1" id="KW-0175">Coiled coil</keyword>
<dbReference type="AlphaFoldDB" id="A0A9D2RFC3"/>
<evidence type="ECO:0000256" key="2">
    <source>
        <dbReference type="SAM" id="Phobius"/>
    </source>
</evidence>
<evidence type="ECO:0000313" key="3">
    <source>
        <dbReference type="EMBL" id="HJD42371.1"/>
    </source>
</evidence>
<reference evidence="3" key="2">
    <citation type="submission" date="2021-04" db="EMBL/GenBank/DDBJ databases">
        <authorList>
            <person name="Gilroy R."/>
        </authorList>
    </citation>
    <scope>NUCLEOTIDE SEQUENCE</scope>
    <source>
        <strain evidence="3">ChiBcec15-3976</strain>
    </source>
</reference>
<accession>A0A9D2RFC3</accession>
<dbReference type="EMBL" id="DWUU01000031">
    <property type="protein sequence ID" value="HJD42371.1"/>
    <property type="molecule type" value="Genomic_DNA"/>
</dbReference>
<dbReference type="Pfam" id="PF06541">
    <property type="entry name" value="ABC_trans_CmpB"/>
    <property type="match status" value="1"/>
</dbReference>
<evidence type="ECO:0000313" key="4">
    <source>
        <dbReference type="Proteomes" id="UP000823909"/>
    </source>
</evidence>
<keyword evidence="2" id="KW-0472">Membrane</keyword>
<protein>
    <recommendedName>
        <fullName evidence="5">ABC transporter permease</fullName>
    </recommendedName>
</protein>
<feature type="transmembrane region" description="Helical" evidence="2">
    <location>
        <begin position="137"/>
        <end position="159"/>
    </location>
</feature>
<dbReference type="InterPro" id="IPR010540">
    <property type="entry name" value="CmpB_TMEM229"/>
</dbReference>
<feature type="transmembrane region" description="Helical" evidence="2">
    <location>
        <begin position="6"/>
        <end position="28"/>
    </location>
</feature>
<dbReference type="Proteomes" id="UP000823909">
    <property type="component" value="Unassembled WGS sequence"/>
</dbReference>
<feature type="coiled-coil region" evidence="1">
    <location>
        <begin position="168"/>
        <end position="253"/>
    </location>
</feature>
<comment type="caution">
    <text evidence="3">The sequence shown here is derived from an EMBL/GenBank/DDBJ whole genome shotgun (WGS) entry which is preliminary data.</text>
</comment>